<feature type="compositionally biased region" description="Polar residues" evidence="1">
    <location>
        <begin position="155"/>
        <end position="173"/>
    </location>
</feature>
<feature type="region of interest" description="Disordered" evidence="1">
    <location>
        <begin position="140"/>
        <end position="218"/>
    </location>
</feature>
<name>A0A9J5XTJ4_SOLCO</name>
<reference evidence="2 3" key="1">
    <citation type="submission" date="2020-09" db="EMBL/GenBank/DDBJ databases">
        <title>De no assembly of potato wild relative species, Solanum commersonii.</title>
        <authorList>
            <person name="Cho K."/>
        </authorList>
    </citation>
    <scope>NUCLEOTIDE SEQUENCE [LARGE SCALE GENOMIC DNA]</scope>
    <source>
        <strain evidence="2">LZ3.2</strain>
        <tissue evidence="2">Leaf</tissue>
    </source>
</reference>
<dbReference type="PANTHER" id="PTHR47481:SF10">
    <property type="entry name" value="COPIA-LIKE POLYPROTEIN_RETROTRANSPOSON"/>
    <property type="match status" value="1"/>
</dbReference>
<dbReference type="Proteomes" id="UP000824120">
    <property type="component" value="Chromosome 8"/>
</dbReference>
<feature type="compositionally biased region" description="Gly residues" evidence="1">
    <location>
        <begin position="183"/>
        <end position="218"/>
    </location>
</feature>
<dbReference type="PANTHER" id="PTHR47481">
    <property type="match status" value="1"/>
</dbReference>
<accession>A0A9J5XTJ4</accession>
<protein>
    <submittedName>
        <fullName evidence="2">Uncharacterized protein</fullName>
    </submittedName>
</protein>
<dbReference type="OrthoDB" id="1699318at2759"/>
<evidence type="ECO:0000256" key="1">
    <source>
        <dbReference type="SAM" id="MobiDB-lite"/>
    </source>
</evidence>
<evidence type="ECO:0000313" key="3">
    <source>
        <dbReference type="Proteomes" id="UP000824120"/>
    </source>
</evidence>
<dbReference type="Pfam" id="PF14223">
    <property type="entry name" value="Retrotran_gag_2"/>
    <property type="match status" value="1"/>
</dbReference>
<proteinExistence type="predicted"/>
<dbReference type="AlphaFoldDB" id="A0A9J5XTJ4"/>
<comment type="caution">
    <text evidence="2">The sequence shown here is derived from an EMBL/GenBank/DDBJ whole genome shotgun (WGS) entry which is preliminary data.</text>
</comment>
<dbReference type="EMBL" id="JACXVP010000008">
    <property type="protein sequence ID" value="KAG5590903.1"/>
    <property type="molecule type" value="Genomic_DNA"/>
</dbReference>
<evidence type="ECO:0000313" key="2">
    <source>
        <dbReference type="EMBL" id="KAG5590903.1"/>
    </source>
</evidence>
<keyword evidence="3" id="KW-1185">Reference proteome</keyword>
<organism evidence="2 3">
    <name type="scientific">Solanum commersonii</name>
    <name type="common">Commerson's wild potato</name>
    <name type="synonym">Commerson's nightshade</name>
    <dbReference type="NCBI Taxonomy" id="4109"/>
    <lineage>
        <taxon>Eukaryota</taxon>
        <taxon>Viridiplantae</taxon>
        <taxon>Streptophyta</taxon>
        <taxon>Embryophyta</taxon>
        <taxon>Tracheophyta</taxon>
        <taxon>Spermatophyta</taxon>
        <taxon>Magnoliopsida</taxon>
        <taxon>eudicotyledons</taxon>
        <taxon>Gunneridae</taxon>
        <taxon>Pentapetalae</taxon>
        <taxon>asterids</taxon>
        <taxon>lamiids</taxon>
        <taxon>Solanales</taxon>
        <taxon>Solanaceae</taxon>
        <taxon>Solanoideae</taxon>
        <taxon>Solaneae</taxon>
        <taxon>Solanum</taxon>
    </lineage>
</organism>
<gene>
    <name evidence="2" type="ORF">H5410_041417</name>
</gene>
<sequence length="218" mass="23543">MRRVNAVFAIEFAFSAGQSKEKLPKTEEEKELWSTLDATVLQWIYAIISHDHLHTILEPDTIAMEAWNRLCDIFQDNKHSHAVTLEYNFTHVNMEDFPNVSTYCQHLKSLLDQLKNVGSPVDNNRLAGFANKAAHSSSSFMVSRDSNGSHDISDHSSSNCKTNSGKRNQNCKNNGEKNHSNNGGRGGNKGGTGGGGKAGGGGQMGGSNSHGGGQQPTG</sequence>